<proteinExistence type="predicted"/>
<keyword evidence="1" id="KW-0812">Transmembrane</keyword>
<feature type="transmembrane region" description="Helical" evidence="1">
    <location>
        <begin position="21"/>
        <end position="44"/>
    </location>
</feature>
<sequence>MHVALPIRRAAGRKTLLRSTEVLLLLTAVALWASVISGASLWRPGPYPLDGEWRDWALFLSKDVAWAALVTAGIWLLWRLVRSVRMPEGPFTAANTRRLVALALLVGLGGSLLGPAWSLFAEPLLTPTSRAANEITMSRIPGVFPALTGVLLAVLALVWSQGVRMRQDVDGLV</sequence>
<dbReference type="InterPro" id="IPR021354">
    <property type="entry name" value="DUF2975"/>
</dbReference>
<name>A0A2S6ID48_9ACTN</name>
<accession>A0A2S6ID48</accession>
<dbReference type="RefSeq" id="WP_158257335.1">
    <property type="nucleotide sequence ID" value="NZ_PTJD01000017.1"/>
</dbReference>
<keyword evidence="1" id="KW-1133">Transmembrane helix</keyword>
<feature type="transmembrane region" description="Helical" evidence="1">
    <location>
        <begin position="56"/>
        <end position="78"/>
    </location>
</feature>
<keyword evidence="3" id="KW-1185">Reference proteome</keyword>
<dbReference type="EMBL" id="PTJD01000017">
    <property type="protein sequence ID" value="PPK92131.1"/>
    <property type="molecule type" value="Genomic_DNA"/>
</dbReference>
<feature type="transmembrane region" description="Helical" evidence="1">
    <location>
        <begin position="140"/>
        <end position="159"/>
    </location>
</feature>
<dbReference type="Pfam" id="PF11188">
    <property type="entry name" value="DUF2975"/>
    <property type="match status" value="1"/>
</dbReference>
<reference evidence="2 3" key="1">
    <citation type="submission" date="2018-02" db="EMBL/GenBank/DDBJ databases">
        <title>Genomic Encyclopedia of Archaeal and Bacterial Type Strains, Phase II (KMG-II): from individual species to whole genera.</title>
        <authorList>
            <person name="Goeker M."/>
        </authorList>
    </citation>
    <scope>NUCLEOTIDE SEQUENCE [LARGE SCALE GENOMIC DNA]</scope>
    <source>
        <strain evidence="2 3">DSM 22857</strain>
    </source>
</reference>
<keyword evidence="1" id="KW-0472">Membrane</keyword>
<evidence type="ECO:0000313" key="3">
    <source>
        <dbReference type="Proteomes" id="UP000239485"/>
    </source>
</evidence>
<gene>
    <name evidence="2" type="ORF">CLV92_11799</name>
</gene>
<dbReference type="AlphaFoldDB" id="A0A2S6ID48"/>
<evidence type="ECO:0000313" key="2">
    <source>
        <dbReference type="EMBL" id="PPK92131.1"/>
    </source>
</evidence>
<evidence type="ECO:0008006" key="4">
    <source>
        <dbReference type="Google" id="ProtNLM"/>
    </source>
</evidence>
<organism evidence="2 3">
    <name type="scientific">Kineococcus xinjiangensis</name>
    <dbReference type="NCBI Taxonomy" id="512762"/>
    <lineage>
        <taxon>Bacteria</taxon>
        <taxon>Bacillati</taxon>
        <taxon>Actinomycetota</taxon>
        <taxon>Actinomycetes</taxon>
        <taxon>Kineosporiales</taxon>
        <taxon>Kineosporiaceae</taxon>
        <taxon>Kineococcus</taxon>
    </lineage>
</organism>
<dbReference type="Proteomes" id="UP000239485">
    <property type="component" value="Unassembled WGS sequence"/>
</dbReference>
<comment type="caution">
    <text evidence="2">The sequence shown here is derived from an EMBL/GenBank/DDBJ whole genome shotgun (WGS) entry which is preliminary data.</text>
</comment>
<evidence type="ECO:0000256" key="1">
    <source>
        <dbReference type="SAM" id="Phobius"/>
    </source>
</evidence>
<protein>
    <recommendedName>
        <fullName evidence="4">DUF2975 family protein</fullName>
    </recommendedName>
</protein>
<feature type="transmembrane region" description="Helical" evidence="1">
    <location>
        <begin position="99"/>
        <end position="120"/>
    </location>
</feature>